<dbReference type="Pfam" id="PF00106">
    <property type="entry name" value="adh_short"/>
    <property type="match status" value="1"/>
</dbReference>
<dbReference type="SUPFAM" id="SSF51735">
    <property type="entry name" value="NAD(P)-binding Rossmann-fold domains"/>
    <property type="match status" value="1"/>
</dbReference>
<organism evidence="3 4">
    <name type="scientific">Anaerocolumna sedimenticola</name>
    <dbReference type="NCBI Taxonomy" id="2696063"/>
    <lineage>
        <taxon>Bacteria</taxon>
        <taxon>Bacillati</taxon>
        <taxon>Bacillota</taxon>
        <taxon>Clostridia</taxon>
        <taxon>Lachnospirales</taxon>
        <taxon>Lachnospiraceae</taxon>
        <taxon>Anaerocolumna</taxon>
    </lineage>
</organism>
<accession>A0A6P1TTE5</accession>
<evidence type="ECO:0000256" key="1">
    <source>
        <dbReference type="ARBA" id="ARBA00023002"/>
    </source>
</evidence>
<gene>
    <name evidence="3" type="ORF">Ana3638_24115</name>
</gene>
<dbReference type="KEGG" id="anr:Ana3638_24115"/>
<dbReference type="InterPro" id="IPR036291">
    <property type="entry name" value="NAD(P)-bd_dom_sf"/>
</dbReference>
<dbReference type="Proteomes" id="UP000464314">
    <property type="component" value="Chromosome"/>
</dbReference>
<dbReference type="EMBL" id="CP048000">
    <property type="protein sequence ID" value="QHQ63479.1"/>
    <property type="molecule type" value="Genomic_DNA"/>
</dbReference>
<dbReference type="GO" id="GO:0016491">
    <property type="term" value="F:oxidoreductase activity"/>
    <property type="evidence" value="ECO:0007669"/>
    <property type="project" value="UniProtKB-KW"/>
</dbReference>
<keyword evidence="4" id="KW-1185">Reference proteome</keyword>
<evidence type="ECO:0000313" key="3">
    <source>
        <dbReference type="EMBL" id="QHQ63479.1"/>
    </source>
</evidence>
<protein>
    <submittedName>
        <fullName evidence="3">SDR family NAD(P)-dependent oxidoreductase</fullName>
    </submittedName>
</protein>
<dbReference type="Gene3D" id="3.40.50.720">
    <property type="entry name" value="NAD(P)-binding Rossmann-like Domain"/>
    <property type="match status" value="1"/>
</dbReference>
<name>A0A6P1TTE5_9FIRM</name>
<dbReference type="AlphaFoldDB" id="A0A6P1TTE5"/>
<reference evidence="3 4" key="1">
    <citation type="submission" date="2020-01" db="EMBL/GenBank/DDBJ databases">
        <title>Genome analysis of Anaerocolumna sp. CBA3638.</title>
        <authorList>
            <person name="Kim J."/>
            <person name="Roh S.W."/>
        </authorList>
    </citation>
    <scope>NUCLEOTIDE SEQUENCE [LARGE SCALE GENOMIC DNA]</scope>
    <source>
        <strain evidence="3 4">CBA3638</strain>
    </source>
</reference>
<dbReference type="InterPro" id="IPR002347">
    <property type="entry name" value="SDR_fam"/>
</dbReference>
<dbReference type="PRINTS" id="PR00081">
    <property type="entry name" value="GDHRDH"/>
</dbReference>
<evidence type="ECO:0000313" key="4">
    <source>
        <dbReference type="Proteomes" id="UP000464314"/>
    </source>
</evidence>
<dbReference type="RefSeq" id="WP_161840291.1">
    <property type="nucleotide sequence ID" value="NZ_CP048000.1"/>
</dbReference>
<comment type="similarity">
    <text evidence="2">Belongs to the short-chain dehydrogenases/reductases (SDR) family.</text>
</comment>
<proteinExistence type="inferred from homology"/>
<dbReference type="PANTHER" id="PTHR43157:SF31">
    <property type="entry name" value="PHOSPHATIDYLINOSITOL-GLYCAN BIOSYNTHESIS CLASS F PROTEIN"/>
    <property type="match status" value="1"/>
</dbReference>
<dbReference type="PANTHER" id="PTHR43157">
    <property type="entry name" value="PHOSPHATIDYLINOSITOL-GLYCAN BIOSYNTHESIS CLASS F PROTEIN-RELATED"/>
    <property type="match status" value="1"/>
</dbReference>
<dbReference type="CDD" id="cd05327">
    <property type="entry name" value="retinol-DH_like_SDR_c_like"/>
    <property type="match status" value="1"/>
</dbReference>
<sequence length="297" mass="33064">MEEATKKSNPDQEVKKKIALVTGANSGMGKATAAALADQGFQVVMLCRSRERGETALSELQSEKDRDLKLMLCNLGSMQDIRRFTEEFKVYYDRLDVLVNNAGVISLERRETEDGLEEQFGVNHIGHFLLTLRLLDKMKPGSRIVVVSSGAHKIGKIHFNNYNLKHGFNVITAYSQSKLANILFARELAERLRGRGITVNCCHPGAVATSMGINRDTGFGKTIVKLLKPYFLTPEMGASTAVYLATSPDVEHATGKYFYRCWMTNTSKAAKSKKAARKLFILSEKITGEKLQNLLPR</sequence>
<keyword evidence="1" id="KW-0560">Oxidoreductase</keyword>
<evidence type="ECO:0000256" key="2">
    <source>
        <dbReference type="RuleBase" id="RU000363"/>
    </source>
</evidence>
<dbReference type="PRINTS" id="PR00080">
    <property type="entry name" value="SDRFAMILY"/>
</dbReference>